<protein>
    <submittedName>
        <fullName evidence="1">Uncharacterized protein</fullName>
    </submittedName>
</protein>
<name>A0ABX8AY89_9BACT</name>
<dbReference type="EMBL" id="CP072642">
    <property type="protein sequence ID" value="QUV93655.1"/>
    <property type="molecule type" value="Genomic_DNA"/>
</dbReference>
<evidence type="ECO:0000313" key="1">
    <source>
        <dbReference type="EMBL" id="QUV93655.1"/>
    </source>
</evidence>
<dbReference type="Gene3D" id="3.40.50.300">
    <property type="entry name" value="P-loop containing nucleotide triphosphate hydrolases"/>
    <property type="match status" value="1"/>
</dbReference>
<dbReference type="SUPFAM" id="SSF53795">
    <property type="entry name" value="PEP carboxykinase-like"/>
    <property type="match status" value="1"/>
</dbReference>
<proteinExistence type="predicted"/>
<organism evidence="1 2">
    <name type="scientific">Chloracidobacterium sp. N</name>
    <dbReference type="NCBI Taxonomy" id="2821540"/>
    <lineage>
        <taxon>Bacteria</taxon>
        <taxon>Pseudomonadati</taxon>
        <taxon>Acidobacteriota</taxon>
        <taxon>Terriglobia</taxon>
        <taxon>Terriglobales</taxon>
        <taxon>Acidobacteriaceae</taxon>
        <taxon>Chloracidobacterium</taxon>
        <taxon>Chloracidobacterium aggregatum</taxon>
    </lineage>
</organism>
<dbReference type="RefSeq" id="WP_211422016.1">
    <property type="nucleotide sequence ID" value="NZ_CP072642.1"/>
</dbReference>
<gene>
    <name evidence="1" type="ORF">J8C05_09810</name>
</gene>
<dbReference type="InterPro" id="IPR027417">
    <property type="entry name" value="P-loop_NTPase"/>
</dbReference>
<keyword evidence="2" id="KW-1185">Reference proteome</keyword>
<evidence type="ECO:0000313" key="2">
    <source>
        <dbReference type="Proteomes" id="UP000677668"/>
    </source>
</evidence>
<accession>A0ABX8AY89</accession>
<reference evidence="1 2" key="1">
    <citation type="submission" date="2021-03" db="EMBL/GenBank/DDBJ databases">
        <title>Genomic and phenotypic characterization of Chloracidobacterium isolates provides evidence for multiple species.</title>
        <authorList>
            <person name="Saini M.K."/>
            <person name="Costas A.M.G."/>
            <person name="Tank M."/>
            <person name="Bryant D.A."/>
        </authorList>
    </citation>
    <scope>NUCLEOTIDE SEQUENCE [LARGE SCALE GENOMIC DNA]</scope>
    <source>
        <strain evidence="1 2">N</strain>
    </source>
</reference>
<dbReference type="Proteomes" id="UP000677668">
    <property type="component" value="Chromosome 1"/>
</dbReference>
<sequence length="189" mass="20824">MFTGPPGSGKTSAVLGLIEAGWDYVSDDALLVRQVPPPGAAAAVHLRAGRILFSVTGATLDRFPALQPHAERRWQRAGKWVVNPAMLWPQRQVLSVQPAFLFFCQLREAEETQVLPLAATDALSQLMVNSPWLALDRETAAAHLATYRKLAESCYSFTLLAGRDVWYEPSRLAAYLTATDLVRLHCNHA</sequence>